<evidence type="ECO:0000313" key="3">
    <source>
        <dbReference type="Proteomes" id="UP001239213"/>
    </source>
</evidence>
<reference evidence="2" key="1">
    <citation type="submission" date="2016-11" db="EMBL/GenBank/DDBJ databases">
        <title>The genome sequence of Colletotrichum cuscutae.</title>
        <authorList>
            <person name="Baroncelli R."/>
        </authorList>
    </citation>
    <scope>NUCLEOTIDE SEQUENCE</scope>
    <source>
        <strain evidence="2">IMI 304802</strain>
    </source>
</reference>
<dbReference type="Proteomes" id="UP001239213">
    <property type="component" value="Unassembled WGS sequence"/>
</dbReference>
<accession>A0AAI9V7U4</accession>
<organism evidence="2 3">
    <name type="scientific">Colletotrichum cuscutae</name>
    <dbReference type="NCBI Taxonomy" id="1209917"/>
    <lineage>
        <taxon>Eukaryota</taxon>
        <taxon>Fungi</taxon>
        <taxon>Dikarya</taxon>
        <taxon>Ascomycota</taxon>
        <taxon>Pezizomycotina</taxon>
        <taxon>Sordariomycetes</taxon>
        <taxon>Hypocreomycetidae</taxon>
        <taxon>Glomerellales</taxon>
        <taxon>Glomerellaceae</taxon>
        <taxon>Colletotrichum</taxon>
        <taxon>Colletotrichum acutatum species complex</taxon>
    </lineage>
</organism>
<dbReference type="EMBL" id="MPDP01000201">
    <property type="protein sequence ID" value="KAK1471492.1"/>
    <property type="molecule type" value="Genomic_DNA"/>
</dbReference>
<keyword evidence="3" id="KW-1185">Reference proteome</keyword>
<comment type="caution">
    <text evidence="2">The sequence shown here is derived from an EMBL/GenBank/DDBJ whole genome shotgun (WGS) entry which is preliminary data.</text>
</comment>
<sequence length="137" mass="14695">LDHQRCYAPSISGESIRNPTNTYIQAHLIQTSTTHASATRLVPTFMQVTGHPISGPLATPPPGSPIGRRRPALRGPTFRDPSQDQVPGPNGPLLARIPVFPFLCGISPSTATRCFQFPVARQNAASATETNQPDPEC</sequence>
<gene>
    <name evidence="2" type="ORF">CCUS01_05974</name>
</gene>
<name>A0AAI9V7U4_9PEZI</name>
<evidence type="ECO:0000256" key="1">
    <source>
        <dbReference type="SAM" id="MobiDB-lite"/>
    </source>
</evidence>
<proteinExistence type="predicted"/>
<evidence type="ECO:0000313" key="2">
    <source>
        <dbReference type="EMBL" id="KAK1471492.1"/>
    </source>
</evidence>
<dbReference type="AlphaFoldDB" id="A0AAI9V7U4"/>
<feature type="non-terminal residue" evidence="2">
    <location>
        <position position="1"/>
    </location>
</feature>
<feature type="region of interest" description="Disordered" evidence="1">
    <location>
        <begin position="50"/>
        <end position="91"/>
    </location>
</feature>
<protein>
    <submittedName>
        <fullName evidence="2">Uncharacterized protein</fullName>
    </submittedName>
</protein>